<feature type="binding site" evidence="5">
    <location>
        <position position="66"/>
    </location>
    <ligand>
        <name>a divalent metal cation</name>
        <dbReference type="ChEBI" id="CHEBI:60240"/>
        <label>1</label>
    </ligand>
</feature>
<reference evidence="6 7" key="1">
    <citation type="submission" date="2018-10" db="EMBL/GenBank/DDBJ databases">
        <authorList>
            <person name="Grouzdev D.S."/>
            <person name="Krutkina M.S."/>
            <person name="Tourova T.P."/>
            <person name="Nazina T.N."/>
        </authorList>
    </citation>
    <scope>NUCLEOTIDE SEQUENCE [LARGE SCALE GENOMIC DNA]</scope>
    <source>
        <strain evidence="6 7">435</strain>
    </source>
</reference>
<dbReference type="PIRSF" id="PIRSF037489">
    <property type="entry name" value="UCP037489_NIF3_YqfO"/>
    <property type="match status" value="1"/>
</dbReference>
<protein>
    <recommendedName>
        <fullName evidence="2 4">GTP cyclohydrolase 1 type 2 homolog</fullName>
    </recommendedName>
</protein>
<dbReference type="GO" id="GO:0046872">
    <property type="term" value="F:metal ion binding"/>
    <property type="evidence" value="ECO:0007669"/>
    <property type="project" value="UniProtKB-UniRule"/>
</dbReference>
<dbReference type="InterPro" id="IPR002678">
    <property type="entry name" value="DUF34/NIF3"/>
</dbReference>
<keyword evidence="7" id="KW-1185">Reference proteome</keyword>
<evidence type="ECO:0000313" key="6">
    <source>
        <dbReference type="EMBL" id="RKO66272.1"/>
    </source>
</evidence>
<dbReference type="RefSeq" id="WP_121450713.1">
    <property type="nucleotide sequence ID" value="NZ_RBWE01000001.1"/>
</dbReference>
<organism evidence="6 7">
    <name type="scientific">Desulfofundulus salinus</name>
    <dbReference type="NCBI Taxonomy" id="2419843"/>
    <lineage>
        <taxon>Bacteria</taxon>
        <taxon>Bacillati</taxon>
        <taxon>Bacillota</taxon>
        <taxon>Clostridia</taxon>
        <taxon>Eubacteriales</taxon>
        <taxon>Peptococcaceae</taxon>
        <taxon>Desulfofundulus</taxon>
    </lineage>
</organism>
<dbReference type="InterPro" id="IPR015867">
    <property type="entry name" value="N-reg_PII/ATP_PRibTrfase_C"/>
</dbReference>
<evidence type="ECO:0000256" key="3">
    <source>
        <dbReference type="ARBA" id="ARBA00022723"/>
    </source>
</evidence>
<feature type="binding site" evidence="5">
    <location>
        <position position="335"/>
    </location>
    <ligand>
        <name>a divalent metal cation</name>
        <dbReference type="ChEBI" id="CHEBI:60240"/>
        <label>1</label>
    </ligand>
</feature>
<dbReference type="PANTHER" id="PTHR13799">
    <property type="entry name" value="NGG1 INTERACTING FACTOR 3"/>
    <property type="match status" value="1"/>
</dbReference>
<dbReference type="OrthoDB" id="9792792at2"/>
<dbReference type="Pfam" id="PF01784">
    <property type="entry name" value="DUF34_NIF3"/>
    <property type="match status" value="1"/>
</dbReference>
<feature type="binding site" evidence="5">
    <location>
        <position position="105"/>
    </location>
    <ligand>
        <name>a divalent metal cation</name>
        <dbReference type="ChEBI" id="CHEBI:60240"/>
        <label>1</label>
    </ligand>
</feature>
<evidence type="ECO:0000256" key="2">
    <source>
        <dbReference type="ARBA" id="ARBA00022112"/>
    </source>
</evidence>
<dbReference type="AlphaFoldDB" id="A0A494WVP4"/>
<proteinExistence type="inferred from homology"/>
<dbReference type="Gene3D" id="3.30.70.120">
    <property type="match status" value="1"/>
</dbReference>
<gene>
    <name evidence="6" type="ORF">D7024_04510</name>
</gene>
<dbReference type="FunFam" id="3.30.70.120:FF:000006">
    <property type="entry name" value="GTP cyclohydrolase 1 type 2 homolog"/>
    <property type="match status" value="1"/>
</dbReference>
<feature type="binding site" evidence="5">
    <location>
        <position position="67"/>
    </location>
    <ligand>
        <name>a divalent metal cation</name>
        <dbReference type="ChEBI" id="CHEBI:60240"/>
        <label>1</label>
    </ligand>
</feature>
<name>A0A494WVP4_9FIRM</name>
<dbReference type="PANTHER" id="PTHR13799:SF14">
    <property type="entry name" value="GTP CYCLOHYDROLASE 1 TYPE 2 HOMOLOG"/>
    <property type="match status" value="1"/>
</dbReference>
<dbReference type="Gene3D" id="3.40.1390.30">
    <property type="entry name" value="NIF3 (NGG1p interacting factor 3)-like"/>
    <property type="match status" value="1"/>
</dbReference>
<accession>A0A494WVP4</accession>
<dbReference type="SUPFAM" id="SSF102705">
    <property type="entry name" value="NIF3 (NGG1p interacting factor 3)-like"/>
    <property type="match status" value="1"/>
</dbReference>
<dbReference type="InterPro" id="IPR017221">
    <property type="entry name" value="DUF34/NIF3_bac"/>
</dbReference>
<keyword evidence="3 4" id="KW-0479">Metal-binding</keyword>
<dbReference type="InterPro" id="IPR036069">
    <property type="entry name" value="DUF34/NIF3_sf"/>
</dbReference>
<evidence type="ECO:0000313" key="7">
    <source>
        <dbReference type="Proteomes" id="UP000271256"/>
    </source>
</evidence>
<comment type="caution">
    <text evidence="6">The sequence shown here is derived from an EMBL/GenBank/DDBJ whole genome shotgun (WGS) entry which is preliminary data.</text>
</comment>
<dbReference type="FunFam" id="3.40.1390.30:FF:000001">
    <property type="entry name" value="GTP cyclohydrolase 1 type 2"/>
    <property type="match status" value="1"/>
</dbReference>
<dbReference type="NCBIfam" id="TIGR00486">
    <property type="entry name" value="YbgI_SA1388"/>
    <property type="match status" value="1"/>
</dbReference>
<sequence>MSVTGANIAAIIEEMAPLELAEPWDNPGWQLGDPGAPVRRILLCLDVNEAVCREALERDVQLIVAHHPLFFKELKQIRMDRPGGALVAGLIRAGVSVYAAHTNLDRCRGGVNDVLARRLRLQDIQVLSPGKEQYLKLVVFVPLDHVDAVRSAIGAAGAGWIGNYSDCTFGVEGTGTFRPLEGTNPYIGRQGRLEQVREVRLETIVPQRLVERVVRAMLEVHPYEEVAYDLYPLANQVTPSSGLGRMGVLPESLPLEDFVIRVKETLQLPALRWGGEKGRPVKRVALCGGSGGDLWPRALALNADVFVTGDIGYHTARDMLTAGLAFVDAGHFGTERVILPVLQEYLHHACQERGLAVECLLSNAEGDPYFFLS</sequence>
<feature type="binding site" evidence="5">
    <location>
        <position position="331"/>
    </location>
    <ligand>
        <name>a divalent metal cation</name>
        <dbReference type="ChEBI" id="CHEBI:60240"/>
        <label>1</label>
    </ligand>
</feature>
<comment type="similarity">
    <text evidence="1 4">Belongs to the GTP cyclohydrolase I type 2/NIF3 family.</text>
</comment>
<evidence type="ECO:0000256" key="1">
    <source>
        <dbReference type="ARBA" id="ARBA00006964"/>
    </source>
</evidence>
<dbReference type="GO" id="GO:0005737">
    <property type="term" value="C:cytoplasm"/>
    <property type="evidence" value="ECO:0007669"/>
    <property type="project" value="TreeGrafter"/>
</dbReference>
<dbReference type="Proteomes" id="UP000271256">
    <property type="component" value="Unassembled WGS sequence"/>
</dbReference>
<dbReference type="EMBL" id="RBWE01000001">
    <property type="protein sequence ID" value="RKO66272.1"/>
    <property type="molecule type" value="Genomic_DNA"/>
</dbReference>
<evidence type="ECO:0000256" key="4">
    <source>
        <dbReference type="PIRNR" id="PIRNR037489"/>
    </source>
</evidence>
<evidence type="ECO:0000256" key="5">
    <source>
        <dbReference type="PIRSR" id="PIRSR602678-1"/>
    </source>
</evidence>